<dbReference type="Proteomes" id="UP000030764">
    <property type="component" value="Unassembled WGS sequence"/>
</dbReference>
<name>A0A085M6B8_9BILA</name>
<organism evidence="2 3">
    <name type="scientific">Trichuris suis</name>
    <name type="common">pig whipworm</name>
    <dbReference type="NCBI Taxonomy" id="68888"/>
    <lineage>
        <taxon>Eukaryota</taxon>
        <taxon>Metazoa</taxon>
        <taxon>Ecdysozoa</taxon>
        <taxon>Nematoda</taxon>
        <taxon>Enoplea</taxon>
        <taxon>Dorylaimia</taxon>
        <taxon>Trichinellida</taxon>
        <taxon>Trichuridae</taxon>
        <taxon>Trichuris</taxon>
    </lineage>
</organism>
<keyword evidence="3" id="KW-1185">Reference proteome</keyword>
<evidence type="ECO:0000313" key="3">
    <source>
        <dbReference type="Proteomes" id="UP000030764"/>
    </source>
</evidence>
<dbReference type="AlphaFoldDB" id="A0A085M6B8"/>
<sequence length="159" mass="18618">MKNEIAESENDERRPLGGRKAFIKNELEFRISSPQAAIHTFSLSHYLWKVTVALAHQFQTRWKSENRTKEKAKGTYCKTRVRVARLRSYANLRALEACALLENRLSYEEVEYRDHQDVLNYQPDRLTTEELQQPSAAGEAKEREETDDDENQETPPRFS</sequence>
<evidence type="ECO:0000256" key="1">
    <source>
        <dbReference type="SAM" id="MobiDB-lite"/>
    </source>
</evidence>
<accession>A0A085M6B8</accession>
<gene>
    <name evidence="2" type="ORF">M513_06420</name>
</gene>
<evidence type="ECO:0000313" key="2">
    <source>
        <dbReference type="EMBL" id="KFD52764.1"/>
    </source>
</evidence>
<feature type="region of interest" description="Disordered" evidence="1">
    <location>
        <begin position="122"/>
        <end position="159"/>
    </location>
</feature>
<dbReference type="EMBL" id="KL363224">
    <property type="protein sequence ID" value="KFD52764.1"/>
    <property type="molecule type" value="Genomic_DNA"/>
</dbReference>
<protein>
    <submittedName>
        <fullName evidence="2">Uncharacterized protein</fullName>
    </submittedName>
</protein>
<reference evidence="2 3" key="1">
    <citation type="journal article" date="2014" name="Nat. Genet.">
        <title>Genome and transcriptome of the porcine whipworm Trichuris suis.</title>
        <authorList>
            <person name="Jex A.R."/>
            <person name="Nejsum P."/>
            <person name="Schwarz E.M."/>
            <person name="Hu L."/>
            <person name="Young N.D."/>
            <person name="Hall R.S."/>
            <person name="Korhonen P.K."/>
            <person name="Liao S."/>
            <person name="Thamsborg S."/>
            <person name="Xia J."/>
            <person name="Xu P."/>
            <person name="Wang S."/>
            <person name="Scheerlinck J.P."/>
            <person name="Hofmann A."/>
            <person name="Sternberg P.W."/>
            <person name="Wang J."/>
            <person name="Gasser R.B."/>
        </authorList>
    </citation>
    <scope>NUCLEOTIDE SEQUENCE [LARGE SCALE GENOMIC DNA]</scope>
    <source>
        <strain evidence="2">DCEP-RM93M</strain>
    </source>
</reference>
<proteinExistence type="predicted"/>